<dbReference type="InterPro" id="IPR036515">
    <property type="entry name" value="Transposase_17_sf"/>
</dbReference>
<sequence>MGRSRYKITDVTQPHFITCTVLHWIPVFTRPETVEIVLDSLRYLQRGGLNVYAYVILENHLHFIAQSNQLDKDIARFKSYTASQLLFYLKKHKVKTILDQLAFYKKTYKSDRVYQFWQEGVHPELISNVDILYQRIDYIHHNPVKRGYVDEAEHWRYSSAGVYAGLRGLLEVEVGLV</sequence>
<accession>A0A3B0W8V7</accession>
<name>A0A3B0W8V7_9ZZZZ</name>
<dbReference type="PANTHER" id="PTHR36966:SF1">
    <property type="entry name" value="REP-ASSOCIATED TYROSINE TRANSPOSASE"/>
    <property type="match status" value="1"/>
</dbReference>
<dbReference type="NCBIfam" id="NF047646">
    <property type="entry name" value="REP_Tyr_transpos"/>
    <property type="match status" value="1"/>
</dbReference>
<dbReference type="GO" id="GO:0006313">
    <property type="term" value="P:DNA transposition"/>
    <property type="evidence" value="ECO:0007669"/>
    <property type="project" value="InterPro"/>
</dbReference>
<dbReference type="Gene3D" id="3.30.70.1290">
    <property type="entry name" value="Transposase IS200-like"/>
    <property type="match status" value="1"/>
</dbReference>
<feature type="domain" description="Transposase IS200-like" evidence="1">
    <location>
        <begin position="11"/>
        <end position="142"/>
    </location>
</feature>
<dbReference type="SUPFAM" id="SSF143422">
    <property type="entry name" value="Transposase IS200-like"/>
    <property type="match status" value="1"/>
</dbReference>
<organism evidence="2">
    <name type="scientific">hydrothermal vent metagenome</name>
    <dbReference type="NCBI Taxonomy" id="652676"/>
    <lineage>
        <taxon>unclassified sequences</taxon>
        <taxon>metagenomes</taxon>
        <taxon>ecological metagenomes</taxon>
    </lineage>
</organism>
<dbReference type="AlphaFoldDB" id="A0A3B0W8V7"/>
<proteinExistence type="predicted"/>
<evidence type="ECO:0000259" key="1">
    <source>
        <dbReference type="SMART" id="SM01321"/>
    </source>
</evidence>
<dbReference type="EMBL" id="UOFE01000027">
    <property type="protein sequence ID" value="VAW52375.1"/>
    <property type="molecule type" value="Genomic_DNA"/>
</dbReference>
<reference evidence="2" key="1">
    <citation type="submission" date="2018-06" db="EMBL/GenBank/DDBJ databases">
        <authorList>
            <person name="Zhirakovskaya E."/>
        </authorList>
    </citation>
    <scope>NUCLEOTIDE SEQUENCE</scope>
</reference>
<dbReference type="InterPro" id="IPR002686">
    <property type="entry name" value="Transposase_17"/>
</dbReference>
<gene>
    <name evidence="2" type="ORF">MNBD_GAMMA05-719</name>
</gene>
<dbReference type="GO" id="GO:0004803">
    <property type="term" value="F:transposase activity"/>
    <property type="evidence" value="ECO:0007669"/>
    <property type="project" value="InterPro"/>
</dbReference>
<evidence type="ECO:0000313" key="2">
    <source>
        <dbReference type="EMBL" id="VAW52375.1"/>
    </source>
</evidence>
<dbReference type="InterPro" id="IPR052715">
    <property type="entry name" value="RAYT_transposase"/>
</dbReference>
<protein>
    <submittedName>
        <fullName evidence="2">Transposase and inactivated derivatives</fullName>
    </submittedName>
</protein>
<dbReference type="SMART" id="SM01321">
    <property type="entry name" value="Y1_Tnp"/>
    <property type="match status" value="1"/>
</dbReference>
<dbReference type="PANTHER" id="PTHR36966">
    <property type="entry name" value="REP-ASSOCIATED TYROSINE TRANSPOSASE"/>
    <property type="match status" value="1"/>
</dbReference>
<dbReference type="GO" id="GO:0043565">
    <property type="term" value="F:sequence-specific DNA binding"/>
    <property type="evidence" value="ECO:0007669"/>
    <property type="project" value="TreeGrafter"/>
</dbReference>